<dbReference type="GO" id="GO:0017136">
    <property type="term" value="F:histone deacetylase activity, NAD-dependent"/>
    <property type="evidence" value="ECO:0007669"/>
    <property type="project" value="TreeGrafter"/>
</dbReference>
<dbReference type="GO" id="GO:0036054">
    <property type="term" value="F:protein-malonyllysine demalonylase activity"/>
    <property type="evidence" value="ECO:0007669"/>
    <property type="project" value="UniProtKB-UniRule"/>
</dbReference>
<feature type="compositionally biased region" description="Basic and acidic residues" evidence="8">
    <location>
        <begin position="120"/>
        <end position="129"/>
    </location>
</feature>
<feature type="binding site" evidence="7">
    <location>
        <position position="161"/>
    </location>
    <ligand>
        <name>Zn(2+)</name>
        <dbReference type="ChEBI" id="CHEBI:29105"/>
    </ligand>
</feature>
<dbReference type="Gene3D" id="3.40.50.1220">
    <property type="entry name" value="TPP-binding domain"/>
    <property type="match status" value="1"/>
</dbReference>
<evidence type="ECO:0000256" key="2">
    <source>
        <dbReference type="ARBA" id="ARBA00006924"/>
    </source>
</evidence>
<protein>
    <recommendedName>
        <fullName evidence="6">NAD-dependent protein deacylase</fullName>
        <ecNumber evidence="6">2.3.1.-</ecNumber>
    </recommendedName>
    <alternativeName>
        <fullName evidence="6">Regulatory protein SIR2 homolog 5</fullName>
    </alternativeName>
</protein>
<dbReference type="GO" id="GO:0070403">
    <property type="term" value="F:NAD+ binding"/>
    <property type="evidence" value="ECO:0007669"/>
    <property type="project" value="UniProtKB-UniRule"/>
</dbReference>
<evidence type="ECO:0000256" key="6">
    <source>
        <dbReference type="HAMAP-Rule" id="MF_03160"/>
    </source>
</evidence>
<feature type="binding site" evidence="6">
    <location>
        <begin position="25"/>
        <end position="44"/>
    </location>
    <ligand>
        <name>NAD(+)</name>
        <dbReference type="ChEBI" id="CHEBI:57540"/>
    </ligand>
</feature>
<feature type="binding site" evidence="6 7">
    <location>
        <position position="156"/>
    </location>
    <ligand>
        <name>Zn(2+)</name>
        <dbReference type="ChEBI" id="CHEBI:29105"/>
    </ligand>
</feature>
<dbReference type="InterPro" id="IPR026590">
    <property type="entry name" value="Ssirtuin_cat_dom"/>
</dbReference>
<evidence type="ECO:0000313" key="11">
    <source>
        <dbReference type="Proteomes" id="UP000053424"/>
    </source>
</evidence>
<dbReference type="GO" id="GO:0061697">
    <property type="term" value="F:protein-glutaryllysine deglutarylase activity"/>
    <property type="evidence" value="ECO:0007669"/>
    <property type="project" value="RHEA"/>
</dbReference>
<feature type="active site" description="Proton acceptor" evidence="6 7">
    <location>
        <position position="148"/>
    </location>
</feature>
<comment type="caution">
    <text evidence="6">Lacks conserved residue(s) required for the propagation of feature annotation.</text>
</comment>
<evidence type="ECO:0000313" key="10">
    <source>
        <dbReference type="EMBL" id="KIM45828.1"/>
    </source>
</evidence>
<comment type="function">
    <text evidence="6">NAD-dependent lysine demalonylase, desuccinylase and deglutarylase that specifically removes malonyl, succinyl and glutaryl groups on target proteins. Has weak NAD-dependent protein deacetylase activity; however this activity may not be physiologically relevant in vivo.</text>
</comment>
<keyword evidence="11" id="KW-1185">Reference proteome</keyword>
<keyword evidence="5 6" id="KW-0496">Mitochondrion</keyword>
<dbReference type="Pfam" id="PF02146">
    <property type="entry name" value="SIR2"/>
    <property type="match status" value="2"/>
</dbReference>
<feature type="binding site" evidence="6">
    <location>
        <begin position="111"/>
        <end position="114"/>
    </location>
    <ligand>
        <name>NAD(+)</name>
        <dbReference type="ChEBI" id="CHEBI:57540"/>
    </ligand>
</feature>
<dbReference type="HOGENOM" id="CLU_023643_3_1_1"/>
<dbReference type="PANTHER" id="PTHR11085">
    <property type="entry name" value="NAD-DEPENDENT PROTEIN DEACYLASE SIRTUIN-5, MITOCHONDRIAL-RELATED"/>
    <property type="match status" value="1"/>
</dbReference>
<reference evidence="11" key="2">
    <citation type="submission" date="2015-01" db="EMBL/GenBank/DDBJ databases">
        <title>Evolutionary Origins and Diversification of the Mycorrhizal Mutualists.</title>
        <authorList>
            <consortium name="DOE Joint Genome Institute"/>
            <consortium name="Mycorrhizal Genomics Consortium"/>
            <person name="Kohler A."/>
            <person name="Kuo A."/>
            <person name="Nagy L.G."/>
            <person name="Floudas D."/>
            <person name="Copeland A."/>
            <person name="Barry K.W."/>
            <person name="Cichocki N."/>
            <person name="Veneault-Fourrey C."/>
            <person name="LaButti K."/>
            <person name="Lindquist E.A."/>
            <person name="Lipzen A."/>
            <person name="Lundell T."/>
            <person name="Morin E."/>
            <person name="Murat C."/>
            <person name="Riley R."/>
            <person name="Ohm R."/>
            <person name="Sun H."/>
            <person name="Tunlid A."/>
            <person name="Henrissat B."/>
            <person name="Grigoriev I.V."/>
            <person name="Hibbett D.S."/>
            <person name="Martin F."/>
        </authorList>
    </citation>
    <scope>NUCLEOTIDE SEQUENCE [LARGE SCALE GENOMIC DNA]</scope>
    <source>
        <strain evidence="11">h7</strain>
    </source>
</reference>
<dbReference type="GO" id="GO:0005739">
    <property type="term" value="C:mitochondrion"/>
    <property type="evidence" value="ECO:0007669"/>
    <property type="project" value="UniProtKB-SubCell"/>
</dbReference>
<evidence type="ECO:0000256" key="5">
    <source>
        <dbReference type="ARBA" id="ARBA00023128"/>
    </source>
</evidence>
<comment type="subcellular location">
    <subcellularLocation>
        <location evidence="1 6">Mitochondrion</location>
    </subcellularLocation>
</comment>
<comment type="domain">
    <text evidence="6">In contrast to class I sirtuins, class III sirtuins have only weak deacetylase activity. Difference in substrate specificity is probably due to a larger hydrophobic pocket with 2 residues (Tyr-69 and Arg-72) that bind to malonylated and succinylated substrates and define the specificity.</text>
</comment>
<organism evidence="10 11">
    <name type="scientific">Hebeloma cylindrosporum</name>
    <dbReference type="NCBI Taxonomy" id="76867"/>
    <lineage>
        <taxon>Eukaryota</taxon>
        <taxon>Fungi</taxon>
        <taxon>Dikarya</taxon>
        <taxon>Basidiomycota</taxon>
        <taxon>Agaricomycotina</taxon>
        <taxon>Agaricomycetes</taxon>
        <taxon>Agaricomycetidae</taxon>
        <taxon>Agaricales</taxon>
        <taxon>Agaricineae</taxon>
        <taxon>Hymenogastraceae</taxon>
        <taxon>Hebeloma</taxon>
    </lineage>
</organism>
<feature type="domain" description="Deacetylase sirtuin-type" evidence="9">
    <location>
        <begin position="1"/>
        <end position="296"/>
    </location>
</feature>
<dbReference type="SUPFAM" id="SSF52467">
    <property type="entry name" value="DHS-like NAD/FAD-binding domain"/>
    <property type="match status" value="1"/>
</dbReference>
<keyword evidence="4 6" id="KW-0520">NAD</keyword>
<name>A0A0C2Y7K3_HEBCY</name>
<dbReference type="AlphaFoldDB" id="A0A0C2Y7K3"/>
<sequence>MAPSQDMNAFQELLRSSKNIIAVAGAGLSAASGIPTFRGAGGMWRKYDAMSLATPEGFYENPSLVWQFYHYRRETAIRANPNKAHRALSAFSLASFRDHIAPEATFTLITQNVDGLSPRSDQEIREKYPIDPSPPDQSRPRPTLIEMHGRLFDVVCTDRKCRHREFNTTSPICEALSGTEELVEQGANDPEIDIAALPRCPKCGSLARPGVVWFGETPHRLRLIDELVDEADLCLVIGTSSTVQPAASYADDVEANGGKVAVFNLERSEGDSDAHYRFLGPCEETIPTALGLLVSDSGEVTISQKS</sequence>
<dbReference type="InterPro" id="IPR026591">
    <property type="entry name" value="Sirtuin_cat_small_dom_sf"/>
</dbReference>
<evidence type="ECO:0000256" key="3">
    <source>
        <dbReference type="ARBA" id="ARBA00022679"/>
    </source>
</evidence>
<reference evidence="10 11" key="1">
    <citation type="submission" date="2014-04" db="EMBL/GenBank/DDBJ databases">
        <authorList>
            <consortium name="DOE Joint Genome Institute"/>
            <person name="Kuo A."/>
            <person name="Gay G."/>
            <person name="Dore J."/>
            <person name="Kohler A."/>
            <person name="Nagy L.G."/>
            <person name="Floudas D."/>
            <person name="Copeland A."/>
            <person name="Barry K.W."/>
            <person name="Cichocki N."/>
            <person name="Veneault-Fourrey C."/>
            <person name="LaButti K."/>
            <person name="Lindquist E.A."/>
            <person name="Lipzen A."/>
            <person name="Lundell T."/>
            <person name="Morin E."/>
            <person name="Murat C."/>
            <person name="Sun H."/>
            <person name="Tunlid A."/>
            <person name="Henrissat B."/>
            <person name="Grigoriev I.V."/>
            <person name="Hibbett D.S."/>
            <person name="Martin F."/>
            <person name="Nordberg H.P."/>
            <person name="Cantor M.N."/>
            <person name="Hua S.X."/>
        </authorList>
    </citation>
    <scope>NUCLEOTIDE SEQUENCE [LARGE SCALE GENOMIC DNA]</scope>
    <source>
        <strain evidence="11">h7</strain>
    </source>
</reference>
<dbReference type="HAMAP" id="MF_01121">
    <property type="entry name" value="Sirtuin_ClassIII"/>
    <property type="match status" value="1"/>
</dbReference>
<comment type="similarity">
    <text evidence="2">Belongs to the sirtuin family. Class I subfamily.</text>
</comment>
<dbReference type="InterPro" id="IPR027546">
    <property type="entry name" value="Sirtuin_class_III"/>
</dbReference>
<dbReference type="GO" id="GO:0036055">
    <property type="term" value="F:protein-succinyllysine desuccinylase activity"/>
    <property type="evidence" value="ECO:0007669"/>
    <property type="project" value="UniProtKB-UniRule"/>
</dbReference>
<comment type="catalytic activity">
    <reaction evidence="6">
        <text>N(6)-malonyl-L-lysyl-[protein] + NAD(+) + H2O = 2''-O-malonyl-ADP-D-ribose + nicotinamide + L-lysyl-[protein]</text>
        <dbReference type="Rhea" id="RHEA:47672"/>
        <dbReference type="Rhea" id="RHEA-COMP:9752"/>
        <dbReference type="Rhea" id="RHEA-COMP:11878"/>
        <dbReference type="ChEBI" id="CHEBI:15377"/>
        <dbReference type="ChEBI" id="CHEBI:17154"/>
        <dbReference type="ChEBI" id="CHEBI:29969"/>
        <dbReference type="ChEBI" id="CHEBI:57540"/>
        <dbReference type="ChEBI" id="CHEBI:87831"/>
        <dbReference type="ChEBI" id="CHEBI:87833"/>
    </reaction>
</comment>
<feature type="binding site" evidence="6">
    <location>
        <begin position="264"/>
        <end position="266"/>
    </location>
    <ligand>
        <name>NAD(+)</name>
        <dbReference type="ChEBI" id="CHEBI:57540"/>
    </ligand>
</feature>
<gene>
    <name evidence="10" type="ORF">M413DRAFT_64769</name>
</gene>
<keyword evidence="6 7" id="KW-0862">Zinc</keyword>
<dbReference type="EC" id="2.3.1.-" evidence="6"/>
<dbReference type="OrthoDB" id="424302at2759"/>
<dbReference type="GO" id="GO:0008270">
    <property type="term" value="F:zinc ion binding"/>
    <property type="evidence" value="ECO:0007669"/>
    <property type="project" value="UniProtKB-UniRule"/>
</dbReference>
<feature type="region of interest" description="Disordered" evidence="8">
    <location>
        <begin position="118"/>
        <end position="141"/>
    </location>
</feature>
<dbReference type="PANTHER" id="PTHR11085:SF10">
    <property type="entry name" value="NAD-DEPENDENT PROTEIN DEACYLASE SIRTUIN-5, MITOCHONDRIAL-RELATED"/>
    <property type="match status" value="1"/>
</dbReference>
<dbReference type="EMBL" id="KN831771">
    <property type="protein sequence ID" value="KIM45828.1"/>
    <property type="molecule type" value="Genomic_DNA"/>
</dbReference>
<dbReference type="InterPro" id="IPR003000">
    <property type="entry name" value="Sirtuin"/>
</dbReference>
<feature type="binding site" evidence="6">
    <location>
        <position position="282"/>
    </location>
    <ligand>
        <name>NAD(+)</name>
        <dbReference type="ChEBI" id="CHEBI:57540"/>
    </ligand>
</feature>
<evidence type="ECO:0000256" key="4">
    <source>
        <dbReference type="ARBA" id="ARBA00023027"/>
    </source>
</evidence>
<evidence type="ECO:0000256" key="1">
    <source>
        <dbReference type="ARBA" id="ARBA00004173"/>
    </source>
</evidence>
<feature type="binding site" evidence="6">
    <location>
        <position position="72"/>
    </location>
    <ligand>
        <name>substrate</name>
    </ligand>
</feature>
<keyword evidence="6 7" id="KW-0479">Metal-binding</keyword>
<accession>A0A0C2Y7K3</accession>
<dbReference type="InterPro" id="IPR029035">
    <property type="entry name" value="DHS-like_NAD/FAD-binding_dom"/>
</dbReference>
<evidence type="ECO:0000259" key="9">
    <source>
        <dbReference type="PROSITE" id="PS50305"/>
    </source>
</evidence>
<keyword evidence="3 6" id="KW-0808">Transferase</keyword>
<dbReference type="PROSITE" id="PS50305">
    <property type="entry name" value="SIRTUIN"/>
    <property type="match status" value="1"/>
</dbReference>
<dbReference type="STRING" id="686832.A0A0C2Y7K3"/>
<dbReference type="Gene3D" id="3.30.1600.10">
    <property type="entry name" value="SIR2/SIRT2 'Small Domain"/>
    <property type="match status" value="1"/>
</dbReference>
<evidence type="ECO:0000256" key="8">
    <source>
        <dbReference type="SAM" id="MobiDB-lite"/>
    </source>
</evidence>
<comment type="cofactor">
    <cofactor evidence="6">
        <name>Zn(2+)</name>
        <dbReference type="ChEBI" id="CHEBI:29105"/>
    </cofactor>
    <text evidence="6">Binds 1 zinc ion per subunit.</text>
</comment>
<proteinExistence type="inferred from homology"/>
<feature type="binding site" evidence="6">
    <location>
        <position position="69"/>
    </location>
    <ligand>
        <name>substrate</name>
    </ligand>
</feature>
<evidence type="ECO:0000256" key="7">
    <source>
        <dbReference type="PROSITE-ProRule" id="PRU00236"/>
    </source>
</evidence>
<dbReference type="GO" id="GO:0005634">
    <property type="term" value="C:nucleus"/>
    <property type="evidence" value="ECO:0007669"/>
    <property type="project" value="TreeGrafter"/>
</dbReference>
<dbReference type="InterPro" id="IPR050134">
    <property type="entry name" value="NAD-dep_sirtuin_deacylases"/>
</dbReference>
<feature type="binding site" evidence="6 7">
    <location>
        <position position="203"/>
    </location>
    <ligand>
        <name>Zn(2+)</name>
        <dbReference type="ChEBI" id="CHEBI:29105"/>
    </ligand>
</feature>
<feature type="binding site" evidence="7">
    <location>
        <position position="200"/>
    </location>
    <ligand>
        <name>Zn(2+)</name>
        <dbReference type="ChEBI" id="CHEBI:29105"/>
    </ligand>
</feature>
<feature type="binding site" evidence="6">
    <location>
        <begin position="238"/>
        <end position="240"/>
    </location>
    <ligand>
        <name>NAD(+)</name>
        <dbReference type="ChEBI" id="CHEBI:57540"/>
    </ligand>
</feature>
<comment type="similarity">
    <text evidence="6">Belongs to the sirtuin family. Class III subfamily.</text>
</comment>
<comment type="catalytic activity">
    <reaction evidence="6">
        <text>N(6)-glutaryl-L-lysyl-[protein] + NAD(+) + H2O = 2''-O-glutaryl-ADP-D-ribose + nicotinamide + L-lysyl-[protein]</text>
        <dbReference type="Rhea" id="RHEA:47664"/>
        <dbReference type="Rhea" id="RHEA-COMP:9752"/>
        <dbReference type="Rhea" id="RHEA-COMP:11875"/>
        <dbReference type="ChEBI" id="CHEBI:15377"/>
        <dbReference type="ChEBI" id="CHEBI:17154"/>
        <dbReference type="ChEBI" id="CHEBI:29969"/>
        <dbReference type="ChEBI" id="CHEBI:57540"/>
        <dbReference type="ChEBI" id="CHEBI:87828"/>
        <dbReference type="ChEBI" id="CHEBI:87829"/>
    </reaction>
</comment>
<dbReference type="Proteomes" id="UP000053424">
    <property type="component" value="Unassembled WGS sequence"/>
</dbReference>
<comment type="catalytic activity">
    <reaction evidence="6">
        <text>N(6)-succinyl-L-lysyl-[protein] + NAD(+) + H2O = 2''-O-succinyl-ADP-D-ribose + nicotinamide + L-lysyl-[protein]</text>
        <dbReference type="Rhea" id="RHEA:47668"/>
        <dbReference type="Rhea" id="RHEA-COMP:9752"/>
        <dbReference type="Rhea" id="RHEA-COMP:11877"/>
        <dbReference type="ChEBI" id="CHEBI:15377"/>
        <dbReference type="ChEBI" id="CHEBI:17154"/>
        <dbReference type="ChEBI" id="CHEBI:29969"/>
        <dbReference type="ChEBI" id="CHEBI:57540"/>
        <dbReference type="ChEBI" id="CHEBI:87830"/>
        <dbReference type="ChEBI" id="CHEBI:87832"/>
    </reaction>
</comment>